<dbReference type="InterPro" id="IPR020845">
    <property type="entry name" value="AMP-binding_CS"/>
</dbReference>
<sequence length="520" mass="57386">MDPATLLRKSARLYRDNTAFVCEGRRQSYAELLDRSARLANALRDRGIRQGDRVALLSANAFETLEQIGGLALGGYVRCPLYTHDTPDKHRYLLELTGARAIIVQQEYYSAIEAMLLELDQLDVVLIPGDTVDQSRSYEEALAAADPHPPTVTLSDDDPHVIRFSAGTTGMPKGILHSVRGWMDMGNEMALVISRLGEHDRYLAPGPLTHAAGLFAWPLIAVGAATVVMPSYDTARFLELVERERASLTLVVPTMIQMITEHPDVRTRDLSSLHTVIYGTAPISAETLTAAIDLWGSIMYNIYGQSEALPLTILAPQHHLPQGTERERQWLRSVGRPTPNSAIAILDDDGNELPPGEIGEIVGHSPGRMRGLWANPDATAERLTAEGWIRTRDMGWMSEDGFVYLTDRKEDTIISGGYNIWPKELEEALVAHPAVAEAAVVGVPHPKWGETPYAEVALRDGEHVTEDELIAWTRDRVGSVKKVTGIAFVEAVPRTPIGKLARRIVREHWAARQDATTART</sequence>
<accession>A0ABW2BYJ6</accession>
<dbReference type="PANTHER" id="PTHR43767:SF7">
    <property type="entry name" value="MEDIUM_LONG-CHAIN-FATTY-ACID--COA LIGASE FADD8"/>
    <property type="match status" value="1"/>
</dbReference>
<keyword evidence="4" id="KW-1185">Reference proteome</keyword>
<dbReference type="Gene3D" id="3.30.300.30">
    <property type="match status" value="1"/>
</dbReference>
<dbReference type="Gene3D" id="3.40.50.12780">
    <property type="entry name" value="N-terminal domain of ligase-like"/>
    <property type="match status" value="1"/>
</dbReference>
<evidence type="ECO:0000259" key="2">
    <source>
        <dbReference type="Pfam" id="PF13193"/>
    </source>
</evidence>
<dbReference type="Pfam" id="PF00501">
    <property type="entry name" value="AMP-binding"/>
    <property type="match status" value="1"/>
</dbReference>
<dbReference type="PROSITE" id="PS00455">
    <property type="entry name" value="AMP_BINDING"/>
    <property type="match status" value="1"/>
</dbReference>
<reference evidence="4" key="1">
    <citation type="journal article" date="2019" name="Int. J. Syst. Evol. Microbiol.">
        <title>The Global Catalogue of Microorganisms (GCM) 10K type strain sequencing project: providing services to taxonomists for standard genome sequencing and annotation.</title>
        <authorList>
            <consortium name="The Broad Institute Genomics Platform"/>
            <consortium name="The Broad Institute Genome Sequencing Center for Infectious Disease"/>
            <person name="Wu L."/>
            <person name="Ma J."/>
        </authorList>
    </citation>
    <scope>NUCLEOTIDE SEQUENCE [LARGE SCALE GENOMIC DNA]</scope>
    <source>
        <strain evidence="4">KCTC 32255</strain>
    </source>
</reference>
<evidence type="ECO:0000313" key="3">
    <source>
        <dbReference type="EMBL" id="MFC6868135.1"/>
    </source>
</evidence>
<dbReference type="InterPro" id="IPR000873">
    <property type="entry name" value="AMP-dep_synth/lig_dom"/>
</dbReference>
<organism evidence="3 4">
    <name type="scientific">Haloechinothrix salitolerans</name>
    <dbReference type="NCBI Taxonomy" id="926830"/>
    <lineage>
        <taxon>Bacteria</taxon>
        <taxon>Bacillati</taxon>
        <taxon>Actinomycetota</taxon>
        <taxon>Actinomycetes</taxon>
        <taxon>Pseudonocardiales</taxon>
        <taxon>Pseudonocardiaceae</taxon>
        <taxon>Haloechinothrix</taxon>
    </lineage>
</organism>
<protein>
    <submittedName>
        <fullName evidence="3">Class I adenylate-forming enzyme family protein</fullName>
    </submittedName>
</protein>
<dbReference type="InterPro" id="IPR025110">
    <property type="entry name" value="AMP-bd_C"/>
</dbReference>
<proteinExistence type="predicted"/>
<dbReference type="InterPro" id="IPR050237">
    <property type="entry name" value="ATP-dep_AMP-bd_enzyme"/>
</dbReference>
<dbReference type="Pfam" id="PF13193">
    <property type="entry name" value="AMP-binding_C"/>
    <property type="match status" value="1"/>
</dbReference>
<name>A0ABW2BYJ6_9PSEU</name>
<feature type="domain" description="AMP-dependent synthetase/ligase" evidence="1">
    <location>
        <begin position="8"/>
        <end position="373"/>
    </location>
</feature>
<feature type="domain" description="AMP-binding enzyme C-terminal" evidence="2">
    <location>
        <begin position="424"/>
        <end position="499"/>
    </location>
</feature>
<dbReference type="EMBL" id="JBHSXX010000001">
    <property type="protein sequence ID" value="MFC6868135.1"/>
    <property type="molecule type" value="Genomic_DNA"/>
</dbReference>
<dbReference type="InterPro" id="IPR042099">
    <property type="entry name" value="ANL_N_sf"/>
</dbReference>
<dbReference type="RefSeq" id="WP_345404748.1">
    <property type="nucleotide sequence ID" value="NZ_BAABLA010000118.1"/>
</dbReference>
<dbReference type="InterPro" id="IPR045851">
    <property type="entry name" value="AMP-bd_C_sf"/>
</dbReference>
<comment type="caution">
    <text evidence="3">The sequence shown here is derived from an EMBL/GenBank/DDBJ whole genome shotgun (WGS) entry which is preliminary data.</text>
</comment>
<dbReference type="SUPFAM" id="SSF56801">
    <property type="entry name" value="Acetyl-CoA synthetase-like"/>
    <property type="match status" value="1"/>
</dbReference>
<dbReference type="PANTHER" id="PTHR43767">
    <property type="entry name" value="LONG-CHAIN-FATTY-ACID--COA LIGASE"/>
    <property type="match status" value="1"/>
</dbReference>
<evidence type="ECO:0000259" key="1">
    <source>
        <dbReference type="Pfam" id="PF00501"/>
    </source>
</evidence>
<evidence type="ECO:0000313" key="4">
    <source>
        <dbReference type="Proteomes" id="UP001596337"/>
    </source>
</evidence>
<dbReference type="Proteomes" id="UP001596337">
    <property type="component" value="Unassembled WGS sequence"/>
</dbReference>
<gene>
    <name evidence="3" type="ORF">ACFQGD_13385</name>
</gene>